<dbReference type="GO" id="GO:0005634">
    <property type="term" value="C:nucleus"/>
    <property type="evidence" value="ECO:0007669"/>
    <property type="project" value="TreeGrafter"/>
</dbReference>
<dbReference type="Pfam" id="PF04098">
    <property type="entry name" value="Rad52_Rad22"/>
    <property type="match status" value="1"/>
</dbReference>
<dbReference type="InterPro" id="IPR007232">
    <property type="entry name" value="Rad52_Rad59_Rad22"/>
</dbReference>
<dbReference type="PANTHER" id="PTHR12132:SF1">
    <property type="entry name" value="DNA REPAIR PROTEIN RAD52 HOMOLOG"/>
    <property type="match status" value="1"/>
</dbReference>
<keyword evidence="2" id="KW-0227">DNA damage</keyword>
<comment type="caution">
    <text evidence="6">The sequence shown here is derived from an EMBL/GenBank/DDBJ whole genome shotgun (WGS) entry which is preliminary data.</text>
</comment>
<keyword evidence="7" id="KW-1185">Reference proteome</keyword>
<dbReference type="InterPro" id="IPR041247">
    <property type="entry name" value="Rad52_fam"/>
</dbReference>
<evidence type="ECO:0008006" key="8">
    <source>
        <dbReference type="Google" id="ProtNLM"/>
    </source>
</evidence>
<dbReference type="AlphaFoldDB" id="A0A1Y2HQ32"/>
<dbReference type="GO" id="GO:0045002">
    <property type="term" value="P:double-strand break repair via single-strand annealing"/>
    <property type="evidence" value="ECO:0007669"/>
    <property type="project" value="TreeGrafter"/>
</dbReference>
<evidence type="ECO:0000256" key="3">
    <source>
        <dbReference type="ARBA" id="ARBA00023172"/>
    </source>
</evidence>
<comment type="similarity">
    <text evidence="1">Belongs to the RAD52 family.</text>
</comment>
<dbReference type="GO" id="GO:0000724">
    <property type="term" value="P:double-strand break repair via homologous recombination"/>
    <property type="evidence" value="ECO:0007669"/>
    <property type="project" value="UniProtKB-ARBA"/>
</dbReference>
<feature type="region of interest" description="Disordered" evidence="5">
    <location>
        <begin position="21"/>
        <end position="41"/>
    </location>
</feature>
<dbReference type="STRING" id="765915.A0A1Y2HQ32"/>
<dbReference type="GO" id="GO:0003697">
    <property type="term" value="F:single-stranded DNA binding"/>
    <property type="evidence" value="ECO:0007669"/>
    <property type="project" value="UniProtKB-ARBA"/>
</dbReference>
<dbReference type="SUPFAM" id="SSF54768">
    <property type="entry name" value="dsRNA-binding domain-like"/>
    <property type="match status" value="1"/>
</dbReference>
<dbReference type="GO" id="GO:0006312">
    <property type="term" value="P:mitotic recombination"/>
    <property type="evidence" value="ECO:0007669"/>
    <property type="project" value="TreeGrafter"/>
</dbReference>
<sequence length="228" mass="25468">MIGHQELTHLSTTVGIPSAFNTQSPAFPLQQQHPQQPATFGHVPYTYDERERMADALARKLPPDCISQRSGGAAGQVKYIEGWRAIELANEIFGFNGWSMSVLNNSIDFLDNVGPGPNDPRWTVGVTCTVRITLRDGSFREDVGYGIGDNFRTKGQALEKTRKEATTDALKRTLRLFGNSLGNCLHDKDFLRQVNTMPVQRKTLSTEDIYRKGSMMQQPNCTFLTSLN</sequence>
<keyword evidence="4" id="KW-0234">DNA repair</keyword>
<dbReference type="FunFam" id="3.30.390.80:FF:000001">
    <property type="entry name" value="DNA repair protein RAD52 homolog"/>
    <property type="match status" value="1"/>
</dbReference>
<feature type="compositionally biased region" description="Polar residues" evidence="5">
    <location>
        <begin position="21"/>
        <end position="38"/>
    </location>
</feature>
<keyword evidence="3" id="KW-0233">DNA recombination</keyword>
<name>A0A1Y2HQ32_9FUNG</name>
<reference evidence="6 7" key="1">
    <citation type="submission" date="2016-07" db="EMBL/GenBank/DDBJ databases">
        <title>Pervasive Adenine N6-methylation of Active Genes in Fungi.</title>
        <authorList>
            <consortium name="DOE Joint Genome Institute"/>
            <person name="Mondo S.J."/>
            <person name="Dannebaum R.O."/>
            <person name="Kuo R.C."/>
            <person name="Labutti K."/>
            <person name="Haridas S."/>
            <person name="Kuo A."/>
            <person name="Salamov A."/>
            <person name="Ahrendt S.R."/>
            <person name="Lipzen A."/>
            <person name="Sullivan W."/>
            <person name="Andreopoulos W.B."/>
            <person name="Clum A."/>
            <person name="Lindquist E."/>
            <person name="Daum C."/>
            <person name="Ramamoorthy G.K."/>
            <person name="Gryganskyi A."/>
            <person name="Culley D."/>
            <person name="Magnuson J.K."/>
            <person name="James T.Y."/>
            <person name="O'Malley M.A."/>
            <person name="Stajich J.E."/>
            <person name="Spatafora J.W."/>
            <person name="Visel A."/>
            <person name="Grigoriev I.V."/>
        </authorList>
    </citation>
    <scope>NUCLEOTIDE SEQUENCE [LARGE SCALE GENOMIC DNA]</scope>
    <source>
        <strain evidence="6 7">PL171</strain>
    </source>
</reference>
<evidence type="ECO:0000256" key="4">
    <source>
        <dbReference type="ARBA" id="ARBA00023204"/>
    </source>
</evidence>
<dbReference type="Proteomes" id="UP000193411">
    <property type="component" value="Unassembled WGS sequence"/>
</dbReference>
<organism evidence="6 7">
    <name type="scientific">Catenaria anguillulae PL171</name>
    <dbReference type="NCBI Taxonomy" id="765915"/>
    <lineage>
        <taxon>Eukaryota</taxon>
        <taxon>Fungi</taxon>
        <taxon>Fungi incertae sedis</taxon>
        <taxon>Blastocladiomycota</taxon>
        <taxon>Blastocladiomycetes</taxon>
        <taxon>Blastocladiales</taxon>
        <taxon>Catenariaceae</taxon>
        <taxon>Catenaria</taxon>
    </lineage>
</organism>
<evidence type="ECO:0000313" key="6">
    <source>
        <dbReference type="EMBL" id="ORZ36706.1"/>
    </source>
</evidence>
<dbReference type="EMBL" id="MCFL01000015">
    <property type="protein sequence ID" value="ORZ36706.1"/>
    <property type="molecule type" value="Genomic_DNA"/>
</dbReference>
<gene>
    <name evidence="6" type="ORF">BCR44DRAFT_125376</name>
</gene>
<accession>A0A1Y2HQ32</accession>
<evidence type="ECO:0000313" key="7">
    <source>
        <dbReference type="Proteomes" id="UP000193411"/>
    </source>
</evidence>
<dbReference type="InterPro" id="IPR042525">
    <property type="entry name" value="Rad52_Rad59_Rad22_sf"/>
</dbReference>
<dbReference type="Gene3D" id="3.30.390.80">
    <property type="entry name" value="DNA repair protein Rad52/59/22"/>
    <property type="match status" value="1"/>
</dbReference>
<dbReference type="OrthoDB" id="206565at2759"/>
<evidence type="ECO:0000256" key="1">
    <source>
        <dbReference type="ARBA" id="ARBA00006638"/>
    </source>
</evidence>
<evidence type="ECO:0000256" key="2">
    <source>
        <dbReference type="ARBA" id="ARBA00022763"/>
    </source>
</evidence>
<dbReference type="PANTHER" id="PTHR12132">
    <property type="entry name" value="DNA REPAIR AND RECOMBINATION PROTEIN RAD52, RAD59"/>
    <property type="match status" value="1"/>
</dbReference>
<protein>
    <recommendedName>
        <fullName evidence="8">Rad52/22 family double-strand break repair protein-domain-containing protein</fullName>
    </recommendedName>
</protein>
<evidence type="ECO:0000256" key="5">
    <source>
        <dbReference type="SAM" id="MobiDB-lite"/>
    </source>
</evidence>
<proteinExistence type="inferred from homology"/>